<evidence type="ECO:0000259" key="10">
    <source>
        <dbReference type="Pfam" id="PF03151"/>
    </source>
</evidence>
<feature type="transmembrane region" description="Helical" evidence="9">
    <location>
        <begin position="276"/>
        <end position="298"/>
    </location>
</feature>
<evidence type="ECO:0000256" key="7">
    <source>
        <dbReference type="ARBA" id="ARBA00023128"/>
    </source>
</evidence>
<dbReference type="InterPro" id="IPR004853">
    <property type="entry name" value="Sugar_P_trans_dom"/>
</dbReference>
<feature type="transmembrane region" description="Helical" evidence="9">
    <location>
        <begin position="344"/>
        <end position="365"/>
    </location>
</feature>
<dbReference type="InterPro" id="IPR004686">
    <property type="entry name" value="Mtc"/>
</dbReference>
<sequence length="620" mass="70113">MSSETIFGFPKYPKFDISSQRFPQDTFFGRYLHYLDVIDPRTLLTSDEKLKKCKKLLDDYKLGLTKNVNDKELWEAKKVCNAILHPDTGEKIFSPFRMAGYVPYGWITVTGMLLPNPTWPQIIFWQWMNQSHNAAVNYANRNSTNPQPTSVYIKAYTVAVSTAVGISTALTYAIKKSNNLDPIKKLIIQRFVPLPACSLASTFNILAMRLPEIESGIDVYDKNGKVIGTSKIAAKRAVFETASTRAFLPIPLLLAPPCIMPFIEKYKFMRNKRINLFVNAIVCTLSFAASLPVALALFPQESKINTIDLEDEIRKNTTSDILYYNKGIACGNIINKYVLNDYPYPLSVAMNSLLNSMLYSSLLVYVSKTSSNLLKHRSFSYTLRWLLPFAFGKAMAVVSTYFGLLKVSISYAQTVKCTMPIFTVIIARIFLNEKQSKRIYLSLFPIIAGVILCTCTEINFDEFGLIASLTSTSLYSFMNVLAKKILEDTSINPLQLLSLNSKMAFCLCFPLWFYNEGILFLSDNEEQIDYIPPDTQFVLLLLGSGFISFIQNFCAFTLIHHLTALSYSIANTSKRMTLSISGVALYNRLKHVQGKRNNKYLKLQSEYDENFPNGLTGELK</sequence>
<dbReference type="RefSeq" id="XP_024499922.1">
    <property type="nucleotide sequence ID" value="XM_024645661.1"/>
</dbReference>
<dbReference type="AlphaFoldDB" id="A0A090MR98"/>
<dbReference type="SUPFAM" id="SSF103481">
    <property type="entry name" value="Multidrug resistance efflux transporter EmrE"/>
    <property type="match status" value="1"/>
</dbReference>
<dbReference type="Proteomes" id="UP000035682">
    <property type="component" value="Unplaced"/>
</dbReference>
<dbReference type="WormBase" id="SRAE_X000244600">
    <property type="protein sequence ID" value="SRP03987"/>
    <property type="gene ID" value="WBGene00268032"/>
</dbReference>
<evidence type="ECO:0000313" key="13">
    <source>
        <dbReference type="WBParaSite" id="SRAE_X000244600.1"/>
    </source>
</evidence>
<keyword evidence="8 9" id="KW-0472">Membrane</keyword>
<dbReference type="GO" id="GO:0015075">
    <property type="term" value="F:monoatomic ion transmembrane transporter activity"/>
    <property type="evidence" value="ECO:0007669"/>
    <property type="project" value="InterPro"/>
</dbReference>
<reference evidence="13" key="3">
    <citation type="submission" date="2020-12" db="UniProtKB">
        <authorList>
            <consortium name="WormBaseParasite"/>
        </authorList>
    </citation>
    <scope>IDENTIFICATION</scope>
</reference>
<feature type="transmembrane region" description="Helical" evidence="9">
    <location>
        <begin position="410"/>
        <end position="431"/>
    </location>
</feature>
<dbReference type="GO" id="GO:0005743">
    <property type="term" value="C:mitochondrial inner membrane"/>
    <property type="evidence" value="ECO:0007669"/>
    <property type="project" value="TreeGrafter"/>
</dbReference>
<evidence type="ECO:0000256" key="9">
    <source>
        <dbReference type="SAM" id="Phobius"/>
    </source>
</evidence>
<keyword evidence="4 9" id="KW-0812">Transmembrane</keyword>
<protein>
    <submittedName>
        <fullName evidence="11 13">Sideroflexin-5</fullName>
    </submittedName>
</protein>
<dbReference type="GO" id="GO:1990542">
    <property type="term" value="P:mitochondrial transmembrane transport"/>
    <property type="evidence" value="ECO:0007669"/>
    <property type="project" value="TreeGrafter"/>
</dbReference>
<name>A0A090MR98_STRRB</name>
<keyword evidence="12" id="KW-1185">Reference proteome</keyword>
<dbReference type="WBParaSite" id="SRAE_X000244600.1">
    <property type="protein sequence ID" value="SRAE_X000244600.1"/>
    <property type="gene ID" value="WBGene00268032"/>
</dbReference>
<dbReference type="OrthoDB" id="6608471at2759"/>
<dbReference type="EMBL" id="LN609400">
    <property type="protein sequence ID" value="CEF60713.1"/>
    <property type="molecule type" value="Genomic_DNA"/>
</dbReference>
<evidence type="ECO:0000256" key="1">
    <source>
        <dbReference type="ARBA" id="ARBA00004225"/>
    </source>
</evidence>
<feature type="domain" description="Sugar phosphate transporter" evidence="10">
    <location>
        <begin position="330"/>
        <end position="583"/>
    </location>
</feature>
<proteinExistence type="inferred from homology"/>
<dbReference type="Pfam" id="PF03151">
    <property type="entry name" value="TPT"/>
    <property type="match status" value="1"/>
</dbReference>
<feature type="transmembrane region" description="Helical" evidence="9">
    <location>
        <begin position="385"/>
        <end position="404"/>
    </location>
</feature>
<evidence type="ECO:0000313" key="14">
    <source>
        <dbReference type="WormBase" id="SRAE_X000244600"/>
    </source>
</evidence>
<feature type="transmembrane region" description="Helical" evidence="9">
    <location>
        <begin position="537"/>
        <end position="559"/>
    </location>
</feature>
<dbReference type="GO" id="GO:0006865">
    <property type="term" value="P:amino acid transport"/>
    <property type="evidence" value="ECO:0007669"/>
    <property type="project" value="UniProtKB-KW"/>
</dbReference>
<dbReference type="Pfam" id="PF03820">
    <property type="entry name" value="SFXNs"/>
    <property type="match status" value="1"/>
</dbReference>
<dbReference type="GeneID" id="36385526"/>
<evidence type="ECO:0000256" key="6">
    <source>
        <dbReference type="ARBA" id="ARBA00022989"/>
    </source>
</evidence>
<keyword evidence="7" id="KW-0496">Mitochondrion</keyword>
<keyword evidence="3" id="KW-0813">Transport</keyword>
<gene>
    <name evidence="11 13 14" type="ORF">SRAE_X000244600</name>
</gene>
<evidence type="ECO:0000256" key="4">
    <source>
        <dbReference type="ARBA" id="ARBA00022692"/>
    </source>
</evidence>
<accession>A0A090MR98</accession>
<dbReference type="InterPro" id="IPR037185">
    <property type="entry name" value="EmrE-like"/>
</dbReference>
<reference evidence="12" key="2">
    <citation type="submission" date="2014-09" db="EMBL/GenBank/DDBJ databases">
        <authorList>
            <person name="Martin A.A."/>
        </authorList>
    </citation>
    <scope>NUCLEOTIDE SEQUENCE</scope>
    <source>
        <strain evidence="12">ED321</strain>
    </source>
</reference>
<reference evidence="11" key="1">
    <citation type="submission" date="2014-09" db="EMBL/GenBank/DDBJ databases">
        <authorList>
            <person name="Aslett A.Martin."/>
        </authorList>
    </citation>
    <scope>NUCLEOTIDE SEQUENCE</scope>
    <source>
        <strain evidence="11">ED321 Heterogonic</strain>
    </source>
</reference>
<evidence type="ECO:0000256" key="5">
    <source>
        <dbReference type="ARBA" id="ARBA00022970"/>
    </source>
</evidence>
<dbReference type="CTD" id="36385526"/>
<feature type="transmembrane region" description="Helical" evidence="9">
    <location>
        <begin position="246"/>
        <end position="264"/>
    </location>
</feature>
<evidence type="ECO:0000256" key="8">
    <source>
        <dbReference type="ARBA" id="ARBA00023136"/>
    </source>
</evidence>
<keyword evidence="5" id="KW-0029">Amino-acid transport</keyword>
<keyword evidence="6 9" id="KW-1133">Transmembrane helix</keyword>
<comment type="similarity">
    <text evidence="2">Belongs to the sideroflexin family.</text>
</comment>
<comment type="subcellular location">
    <subcellularLocation>
        <location evidence="1">Mitochondrion membrane</location>
        <topology evidence="1">Multi-pass membrane protein</topology>
    </subcellularLocation>
</comment>
<evidence type="ECO:0000313" key="11">
    <source>
        <dbReference type="EMBL" id="CEF60713.1"/>
    </source>
</evidence>
<evidence type="ECO:0000313" key="12">
    <source>
        <dbReference type="Proteomes" id="UP000035682"/>
    </source>
</evidence>
<feature type="transmembrane region" description="Helical" evidence="9">
    <location>
        <begin position="438"/>
        <end position="459"/>
    </location>
</feature>
<dbReference type="NCBIfam" id="TIGR00798">
    <property type="entry name" value="mtc"/>
    <property type="match status" value="1"/>
</dbReference>
<organism evidence="11">
    <name type="scientific">Strongyloides ratti</name>
    <name type="common">Parasitic roundworm</name>
    <dbReference type="NCBI Taxonomy" id="34506"/>
    <lineage>
        <taxon>Eukaryota</taxon>
        <taxon>Metazoa</taxon>
        <taxon>Ecdysozoa</taxon>
        <taxon>Nematoda</taxon>
        <taxon>Chromadorea</taxon>
        <taxon>Rhabditida</taxon>
        <taxon>Tylenchina</taxon>
        <taxon>Panagrolaimomorpha</taxon>
        <taxon>Strongyloidoidea</taxon>
        <taxon>Strongyloididae</taxon>
        <taxon>Strongyloides</taxon>
    </lineage>
</organism>
<dbReference type="PANTHER" id="PTHR11153">
    <property type="entry name" value="SIDEROFLEXIN"/>
    <property type="match status" value="1"/>
</dbReference>
<evidence type="ECO:0000256" key="2">
    <source>
        <dbReference type="ARBA" id="ARBA00005974"/>
    </source>
</evidence>
<evidence type="ECO:0000256" key="3">
    <source>
        <dbReference type="ARBA" id="ARBA00022448"/>
    </source>
</evidence>
<dbReference type="PANTHER" id="PTHR11153:SF6">
    <property type="entry name" value="SIDEROFLEXIN-5"/>
    <property type="match status" value="1"/>
</dbReference>